<feature type="compositionally biased region" description="Basic and acidic residues" evidence="1">
    <location>
        <begin position="13"/>
        <end position="23"/>
    </location>
</feature>
<dbReference type="OrthoDB" id="377225at2759"/>
<proteinExistence type="predicted"/>
<evidence type="ECO:0000313" key="3">
    <source>
        <dbReference type="Proteomes" id="UP000030690"/>
    </source>
</evidence>
<feature type="region of interest" description="Disordered" evidence="1">
    <location>
        <begin position="39"/>
        <end position="169"/>
    </location>
</feature>
<accession>A0A024V7J6</accession>
<dbReference type="Proteomes" id="UP000030690">
    <property type="component" value="Unassembled WGS sequence"/>
</dbReference>
<feature type="compositionally biased region" description="Basic and acidic residues" evidence="1">
    <location>
        <begin position="114"/>
        <end position="142"/>
    </location>
</feature>
<feature type="compositionally biased region" description="Basic and acidic residues" evidence="1">
    <location>
        <begin position="151"/>
        <end position="162"/>
    </location>
</feature>
<organism evidence="2 3">
    <name type="scientific">Plasmodium falciparum Vietnam Oak-Knoll</name>
    <name type="common">FVO</name>
    <dbReference type="NCBI Taxonomy" id="1036723"/>
    <lineage>
        <taxon>Eukaryota</taxon>
        <taxon>Sar</taxon>
        <taxon>Alveolata</taxon>
        <taxon>Apicomplexa</taxon>
        <taxon>Aconoidasida</taxon>
        <taxon>Haemosporida</taxon>
        <taxon>Plasmodiidae</taxon>
        <taxon>Plasmodium</taxon>
        <taxon>Plasmodium (Laverania)</taxon>
    </lineage>
</organism>
<evidence type="ECO:0000256" key="1">
    <source>
        <dbReference type="SAM" id="MobiDB-lite"/>
    </source>
</evidence>
<protein>
    <submittedName>
        <fullName evidence="2">Uncharacterized protein</fullName>
    </submittedName>
</protein>
<reference evidence="2 3" key="2">
    <citation type="submission" date="2013-02" db="EMBL/GenBank/DDBJ databases">
        <title>The Genome Sequence of Plasmodium falciparum Vietnam Oak-Knoll (FVO).</title>
        <authorList>
            <consortium name="The Broad Institute Genome Sequencing Platform"/>
            <consortium name="The Broad Institute Genome Sequencing Center for Infectious Disease"/>
            <person name="Neafsey D."/>
            <person name="Cheeseman I."/>
            <person name="Volkman S."/>
            <person name="Adams J."/>
            <person name="Walker B."/>
            <person name="Young S.K."/>
            <person name="Zeng Q."/>
            <person name="Gargeya S."/>
            <person name="Fitzgerald M."/>
            <person name="Haas B."/>
            <person name="Abouelleil A."/>
            <person name="Alvarado L."/>
            <person name="Arachchi H.M."/>
            <person name="Berlin A.M."/>
            <person name="Chapman S.B."/>
            <person name="Dewar J."/>
            <person name="Goldberg J."/>
            <person name="Griggs A."/>
            <person name="Gujja S."/>
            <person name="Hansen M."/>
            <person name="Howarth C."/>
            <person name="Imamovic A."/>
            <person name="Larimer J."/>
            <person name="McCowan C."/>
            <person name="Murphy C."/>
            <person name="Neiman D."/>
            <person name="Pearson M."/>
            <person name="Priest M."/>
            <person name="Roberts A."/>
            <person name="Saif S."/>
            <person name="Shea T."/>
            <person name="Sisk P."/>
            <person name="Sykes S."/>
            <person name="Wortman J."/>
            <person name="Nusbaum C."/>
            <person name="Birren B."/>
        </authorList>
    </citation>
    <scope>NUCLEOTIDE SEQUENCE [LARGE SCALE GENOMIC DNA]</scope>
    <source>
        <strain evidence="3">Vietnam Oak-Knoll (FVO)</strain>
    </source>
</reference>
<feature type="compositionally biased region" description="Acidic residues" evidence="1">
    <location>
        <begin position="1"/>
        <end position="12"/>
    </location>
</feature>
<reference evidence="2 3" key="1">
    <citation type="submission" date="2013-02" db="EMBL/GenBank/DDBJ databases">
        <title>The Genome Annotation of Plasmodium falciparum Vietnam Oak-Knoll (FVO).</title>
        <authorList>
            <consortium name="The Broad Institute Genome Sequencing Platform"/>
            <consortium name="The Broad Institute Genome Sequencing Center for Infectious Disease"/>
            <person name="Neafsey D."/>
            <person name="Hoffman S."/>
            <person name="Volkman S."/>
            <person name="Rosenthal P."/>
            <person name="Walker B."/>
            <person name="Young S.K."/>
            <person name="Zeng Q."/>
            <person name="Gargeya S."/>
            <person name="Fitzgerald M."/>
            <person name="Haas B."/>
            <person name="Abouelleil A."/>
            <person name="Allen A.W."/>
            <person name="Alvarado L."/>
            <person name="Arachchi H.M."/>
            <person name="Berlin A.M."/>
            <person name="Chapman S.B."/>
            <person name="Gainer-Dewar J."/>
            <person name="Goldberg J."/>
            <person name="Griggs A."/>
            <person name="Gujja S."/>
            <person name="Hansen M."/>
            <person name="Howarth C."/>
            <person name="Imamovic A."/>
            <person name="Ireland A."/>
            <person name="Larimer J."/>
            <person name="McCowan C."/>
            <person name="Murphy C."/>
            <person name="Pearson M."/>
            <person name="Poon T.W."/>
            <person name="Priest M."/>
            <person name="Roberts A."/>
            <person name="Saif S."/>
            <person name="Shea T."/>
            <person name="Sisk P."/>
            <person name="Sykes S."/>
            <person name="Wortman J."/>
            <person name="Nusbaum C."/>
            <person name="Birren B."/>
        </authorList>
    </citation>
    <scope>NUCLEOTIDE SEQUENCE [LARGE SCALE GENOMIC DNA]</scope>
    <source>
        <strain evidence="3">Vietnam Oak-Knoll (FVO)</strain>
    </source>
</reference>
<dbReference type="AlphaFoldDB" id="A0A024V7J6"/>
<name>A0A024V7J6_PLAFA</name>
<evidence type="ECO:0000313" key="2">
    <source>
        <dbReference type="EMBL" id="ETW18776.1"/>
    </source>
</evidence>
<gene>
    <name evidence="2" type="ORF">PFFVO_02671</name>
</gene>
<sequence length="169" mass="19949">MADYSSNEEETPKEEKKISKLEDMQSPFDYKRFFHALAKKESEAPKGSSTSDKNTTENQLNAEAQSEVKPQWQKDYWKSKNESQTETNNTWKKDSWKKKTEEQQNAEAQQEVKSPYEKYSYNKETKPQNDKYTLNKEVKPQNEKYTYNQKVKAENTESEKSLLESSVFN</sequence>
<dbReference type="EMBL" id="KI925078">
    <property type="protein sequence ID" value="ETW18776.1"/>
    <property type="molecule type" value="Genomic_DNA"/>
</dbReference>
<feature type="compositionally biased region" description="Polar residues" evidence="1">
    <location>
        <begin position="47"/>
        <end position="64"/>
    </location>
</feature>
<feature type="compositionally biased region" description="Basic and acidic residues" evidence="1">
    <location>
        <begin position="91"/>
        <end position="102"/>
    </location>
</feature>
<feature type="region of interest" description="Disordered" evidence="1">
    <location>
        <begin position="1"/>
        <end position="25"/>
    </location>
</feature>